<organism evidence="4 5">
    <name type="scientific">Streptosporangium oxazolinicum</name>
    <dbReference type="NCBI Taxonomy" id="909287"/>
    <lineage>
        <taxon>Bacteria</taxon>
        <taxon>Bacillati</taxon>
        <taxon>Actinomycetota</taxon>
        <taxon>Actinomycetes</taxon>
        <taxon>Streptosporangiales</taxon>
        <taxon>Streptosporangiaceae</taxon>
        <taxon>Streptosporangium</taxon>
    </lineage>
</organism>
<dbReference type="PANTHER" id="PTHR43252">
    <property type="entry name" value="TRANSCRIPTIONAL REGULATOR YQJI"/>
    <property type="match status" value="1"/>
</dbReference>
<protein>
    <submittedName>
        <fullName evidence="4">Helix-turn-helix transcriptional regulator</fullName>
    </submittedName>
</protein>
<dbReference type="Pfam" id="PF03551">
    <property type="entry name" value="PadR"/>
    <property type="match status" value="1"/>
</dbReference>
<gene>
    <name evidence="4" type="ORF">GCM10022252_25030</name>
</gene>
<sequence>MAIRQGLLALLSQGPRYGYQLRAEFEASTGATWPLNIGQVYTTLSRLERDGLVSPGEQDEQGRVVYSITEAGLAEMARWFGTPVAQADRPRDELVIKLALAVTAAADVRPIIQAQRTATMRTLQEFVRAKRASVESPAQRLVLDSMIFQAEAEQRWLDHCEAVLTASPRTPDSQAQGSRTQGSQAQDPQTQETDS</sequence>
<dbReference type="InterPro" id="IPR036388">
    <property type="entry name" value="WH-like_DNA-bd_sf"/>
</dbReference>
<feature type="region of interest" description="Disordered" evidence="1">
    <location>
        <begin position="166"/>
        <end position="195"/>
    </location>
</feature>
<feature type="compositionally biased region" description="Polar residues" evidence="1">
    <location>
        <begin position="167"/>
        <end position="195"/>
    </location>
</feature>
<reference evidence="5" key="1">
    <citation type="journal article" date="2019" name="Int. J. Syst. Evol. Microbiol.">
        <title>The Global Catalogue of Microorganisms (GCM) 10K type strain sequencing project: providing services to taxonomists for standard genome sequencing and annotation.</title>
        <authorList>
            <consortium name="The Broad Institute Genomics Platform"/>
            <consortium name="The Broad Institute Genome Sequencing Center for Infectious Disease"/>
            <person name="Wu L."/>
            <person name="Ma J."/>
        </authorList>
    </citation>
    <scope>NUCLEOTIDE SEQUENCE [LARGE SCALE GENOMIC DNA]</scope>
    <source>
        <strain evidence="5">JCM 17388</strain>
    </source>
</reference>
<dbReference type="Proteomes" id="UP001501251">
    <property type="component" value="Unassembled WGS sequence"/>
</dbReference>
<comment type="caution">
    <text evidence="4">The sequence shown here is derived from an EMBL/GenBank/DDBJ whole genome shotgun (WGS) entry which is preliminary data.</text>
</comment>
<dbReference type="PANTHER" id="PTHR43252:SF6">
    <property type="entry name" value="NEGATIVE TRANSCRIPTION REGULATOR PADR"/>
    <property type="match status" value="1"/>
</dbReference>
<dbReference type="Gene3D" id="1.10.10.10">
    <property type="entry name" value="Winged helix-like DNA-binding domain superfamily/Winged helix DNA-binding domain"/>
    <property type="match status" value="1"/>
</dbReference>
<feature type="domain" description="Transcription regulator PadR C-terminal" evidence="3">
    <location>
        <begin position="91"/>
        <end position="164"/>
    </location>
</feature>
<dbReference type="InterPro" id="IPR005149">
    <property type="entry name" value="Tscrpt_reg_PadR_N"/>
</dbReference>
<feature type="domain" description="Transcription regulator PadR N-terminal" evidence="2">
    <location>
        <begin position="7"/>
        <end position="77"/>
    </location>
</feature>
<evidence type="ECO:0000259" key="3">
    <source>
        <dbReference type="Pfam" id="PF10400"/>
    </source>
</evidence>
<dbReference type="InterPro" id="IPR036390">
    <property type="entry name" value="WH_DNA-bd_sf"/>
</dbReference>
<dbReference type="EMBL" id="BAABAQ010000003">
    <property type="protein sequence ID" value="GAA4188942.1"/>
    <property type="molecule type" value="Genomic_DNA"/>
</dbReference>
<evidence type="ECO:0000259" key="2">
    <source>
        <dbReference type="Pfam" id="PF03551"/>
    </source>
</evidence>
<dbReference type="RefSeq" id="WP_344917953.1">
    <property type="nucleotide sequence ID" value="NZ_BAABAQ010000003.1"/>
</dbReference>
<keyword evidence="5" id="KW-1185">Reference proteome</keyword>
<dbReference type="Pfam" id="PF10400">
    <property type="entry name" value="Vir_act_alpha_C"/>
    <property type="match status" value="1"/>
</dbReference>
<dbReference type="InterPro" id="IPR018309">
    <property type="entry name" value="Tscrpt_reg_PadR_C"/>
</dbReference>
<accession>A0ABP8ASE5</accession>
<name>A0ABP8ASE5_9ACTN</name>
<evidence type="ECO:0000256" key="1">
    <source>
        <dbReference type="SAM" id="MobiDB-lite"/>
    </source>
</evidence>
<evidence type="ECO:0000313" key="4">
    <source>
        <dbReference type="EMBL" id="GAA4188942.1"/>
    </source>
</evidence>
<proteinExistence type="predicted"/>
<evidence type="ECO:0000313" key="5">
    <source>
        <dbReference type="Proteomes" id="UP001501251"/>
    </source>
</evidence>
<dbReference type="SUPFAM" id="SSF46785">
    <property type="entry name" value="Winged helix' DNA-binding domain"/>
    <property type="match status" value="1"/>
</dbReference>